<evidence type="ECO:0000256" key="6">
    <source>
        <dbReference type="ARBA" id="ARBA00022989"/>
    </source>
</evidence>
<dbReference type="InterPro" id="IPR002550">
    <property type="entry name" value="CNNM"/>
</dbReference>
<evidence type="ECO:0000256" key="1">
    <source>
        <dbReference type="ARBA" id="ARBA00004651"/>
    </source>
</evidence>
<dbReference type="InterPro" id="IPR016169">
    <property type="entry name" value="FAD-bd_PCMH_sub2"/>
</dbReference>
<dbReference type="InterPro" id="IPR005170">
    <property type="entry name" value="Transptr-assoc_dom"/>
</dbReference>
<evidence type="ECO:0000256" key="7">
    <source>
        <dbReference type="ARBA" id="ARBA00023122"/>
    </source>
</evidence>
<comment type="caution">
    <text evidence="15">The sequence shown here is derived from an EMBL/GenBank/DDBJ whole genome shotgun (WGS) entry which is preliminary data.</text>
</comment>
<evidence type="ECO:0000313" key="15">
    <source>
        <dbReference type="EMBL" id="MFD0704587.1"/>
    </source>
</evidence>
<dbReference type="SMART" id="SM00116">
    <property type="entry name" value="CBS"/>
    <property type="match status" value="2"/>
</dbReference>
<dbReference type="InterPro" id="IPR000644">
    <property type="entry name" value="CBS_dom"/>
</dbReference>
<dbReference type="InterPro" id="IPR036318">
    <property type="entry name" value="FAD-bd_PCMH-like_sf"/>
</dbReference>
<dbReference type="Pfam" id="PF00571">
    <property type="entry name" value="CBS"/>
    <property type="match status" value="2"/>
</dbReference>
<feature type="transmembrane region" description="Helical" evidence="12">
    <location>
        <begin position="134"/>
        <end position="156"/>
    </location>
</feature>
<comment type="subcellular location">
    <subcellularLocation>
        <location evidence="1">Cell membrane</location>
        <topology evidence="1">Multi-pass membrane protein</topology>
    </subcellularLocation>
</comment>
<feature type="domain" description="CBS" evidence="13">
    <location>
        <begin position="216"/>
        <end position="276"/>
    </location>
</feature>
<evidence type="ECO:0000256" key="11">
    <source>
        <dbReference type="SAM" id="MobiDB-lite"/>
    </source>
</evidence>
<keyword evidence="6 10" id="KW-1133">Transmembrane helix</keyword>
<organism evidence="15 16">
    <name type="scientific">Alloscardovia venturai</name>
    <dbReference type="NCBI Taxonomy" id="1769421"/>
    <lineage>
        <taxon>Bacteria</taxon>
        <taxon>Bacillati</taxon>
        <taxon>Actinomycetota</taxon>
        <taxon>Actinomycetes</taxon>
        <taxon>Bifidobacteriales</taxon>
        <taxon>Bifidobacteriaceae</taxon>
        <taxon>Alloscardovia</taxon>
    </lineage>
</organism>
<keyword evidence="16" id="KW-1185">Reference proteome</keyword>
<keyword evidence="8 10" id="KW-0472">Membrane</keyword>
<evidence type="ECO:0000256" key="3">
    <source>
        <dbReference type="ARBA" id="ARBA00022475"/>
    </source>
</evidence>
<evidence type="ECO:0000259" key="14">
    <source>
        <dbReference type="PROSITE" id="PS51846"/>
    </source>
</evidence>
<feature type="domain" description="CBS" evidence="13">
    <location>
        <begin position="279"/>
        <end position="336"/>
    </location>
</feature>
<feature type="transmembrane region" description="Helical" evidence="12">
    <location>
        <begin position="58"/>
        <end position="78"/>
    </location>
</feature>
<reference evidence="16" key="1">
    <citation type="journal article" date="2019" name="Int. J. Syst. Evol. Microbiol.">
        <title>The Global Catalogue of Microorganisms (GCM) 10K type strain sequencing project: providing services to taxonomists for standard genome sequencing and annotation.</title>
        <authorList>
            <consortium name="The Broad Institute Genomics Platform"/>
            <consortium name="The Broad Institute Genome Sequencing Center for Infectious Disease"/>
            <person name="Wu L."/>
            <person name="Ma J."/>
        </authorList>
    </citation>
    <scope>NUCLEOTIDE SEQUENCE [LARGE SCALE GENOMIC DNA]</scope>
    <source>
        <strain evidence="16">CCM 8604</strain>
    </source>
</reference>
<feature type="transmembrane region" description="Helical" evidence="12">
    <location>
        <begin position="6"/>
        <end position="28"/>
    </location>
</feature>
<dbReference type="SUPFAM" id="SSF54631">
    <property type="entry name" value="CBS-domain pair"/>
    <property type="match status" value="1"/>
</dbReference>
<evidence type="ECO:0000256" key="12">
    <source>
        <dbReference type="SAM" id="Phobius"/>
    </source>
</evidence>
<keyword evidence="4 10" id="KW-0812">Transmembrane</keyword>
<dbReference type="CDD" id="cd04590">
    <property type="entry name" value="CBS_pair_CorC_HlyC_assoc"/>
    <property type="match status" value="1"/>
</dbReference>
<comment type="similarity">
    <text evidence="2">Belongs to the UPF0053 family.</text>
</comment>
<dbReference type="PROSITE" id="PS51371">
    <property type="entry name" value="CBS"/>
    <property type="match status" value="2"/>
</dbReference>
<feature type="domain" description="CNNM transmembrane" evidence="14">
    <location>
        <begin position="1"/>
        <end position="202"/>
    </location>
</feature>
<evidence type="ECO:0000256" key="9">
    <source>
        <dbReference type="PROSITE-ProRule" id="PRU00703"/>
    </source>
</evidence>
<keyword evidence="7 9" id="KW-0129">CBS domain</keyword>
<dbReference type="Proteomes" id="UP001597036">
    <property type="component" value="Unassembled WGS sequence"/>
</dbReference>
<dbReference type="Pfam" id="PF01595">
    <property type="entry name" value="CNNM"/>
    <property type="match status" value="1"/>
</dbReference>
<evidence type="ECO:0000256" key="8">
    <source>
        <dbReference type="ARBA" id="ARBA00023136"/>
    </source>
</evidence>
<dbReference type="EMBL" id="JBHTHQ010000012">
    <property type="protein sequence ID" value="MFD0704587.1"/>
    <property type="molecule type" value="Genomic_DNA"/>
</dbReference>
<dbReference type="InterPro" id="IPR044751">
    <property type="entry name" value="Ion_transp-like_CBS"/>
</dbReference>
<dbReference type="InterPro" id="IPR051676">
    <property type="entry name" value="UPF0053_domain"/>
</dbReference>
<dbReference type="PANTHER" id="PTHR43099:SF5">
    <property type="entry name" value="HLYC_CORC FAMILY TRANSPORTER"/>
    <property type="match status" value="1"/>
</dbReference>
<dbReference type="Gene3D" id="3.10.580.10">
    <property type="entry name" value="CBS-domain"/>
    <property type="match status" value="1"/>
</dbReference>
<dbReference type="Gene3D" id="3.30.465.10">
    <property type="match status" value="1"/>
</dbReference>
<feature type="transmembrane region" description="Helical" evidence="12">
    <location>
        <begin position="98"/>
        <end position="122"/>
    </location>
</feature>
<dbReference type="InterPro" id="IPR046342">
    <property type="entry name" value="CBS_dom_sf"/>
</dbReference>
<dbReference type="PANTHER" id="PTHR43099">
    <property type="entry name" value="UPF0053 PROTEIN YRKA"/>
    <property type="match status" value="1"/>
</dbReference>
<accession>A0ABW2Y2V9</accession>
<dbReference type="SMART" id="SM01091">
    <property type="entry name" value="CorC_HlyC"/>
    <property type="match status" value="1"/>
</dbReference>
<proteinExistence type="inferred from homology"/>
<gene>
    <name evidence="15" type="ORF">ACFQY8_02330</name>
</gene>
<evidence type="ECO:0000259" key="13">
    <source>
        <dbReference type="PROSITE" id="PS51371"/>
    </source>
</evidence>
<dbReference type="RefSeq" id="WP_377938204.1">
    <property type="nucleotide sequence ID" value="NZ_JBHTHQ010000012.1"/>
</dbReference>
<evidence type="ECO:0000256" key="5">
    <source>
        <dbReference type="ARBA" id="ARBA00022737"/>
    </source>
</evidence>
<dbReference type="PROSITE" id="PS51846">
    <property type="entry name" value="CNNM"/>
    <property type="match status" value="1"/>
</dbReference>
<evidence type="ECO:0000256" key="2">
    <source>
        <dbReference type="ARBA" id="ARBA00006337"/>
    </source>
</evidence>
<keyword evidence="5" id="KW-0677">Repeat</keyword>
<evidence type="ECO:0000313" key="16">
    <source>
        <dbReference type="Proteomes" id="UP001597036"/>
    </source>
</evidence>
<feature type="compositionally biased region" description="Acidic residues" evidence="11">
    <location>
        <begin position="430"/>
        <end position="440"/>
    </location>
</feature>
<dbReference type="SUPFAM" id="SSF56176">
    <property type="entry name" value="FAD-binding/transporter-associated domain-like"/>
    <property type="match status" value="1"/>
</dbReference>
<sequence length="449" mass="49387">MPVWLNIVFIFIFMLIGSIFSGTEMALVSLRSSQLERMEQEDERGAHVAKVARDPNRFLSALQLGVTLAGFLSASFGASSLSPHIVPLLTKAGMSENVAGGLTMVVLTIIISYFSIVISELVPKRIALQQGENIARSMVPAIDVFATIMTPIIWLIGKNTNGFVRLLGFDPNEVESEVSNDELRVLVSSNNRLSNDEREILSDVFGAEQTIVAEVMRPRADVVFLDGTMSLLAAAAFVRDQPYSRFPVMGESFDDILGFVHVRDLLDVRDPHATTVADVTRDIIQLPGTSKILPSMSLMRKRGIHLAVVIDEYGGTDGIVTLEDITEELVGDIHDEYDLPEETENQHNAFVNGILTIDGGMTLEDFAEASGIELEDGPYETVAGYFIAHTGELGYEGQTLSDDDGYDMTVTEVEGRRIQTIEVHKHEEDKVNEDEQSDESTLEKNSAQD</sequence>
<protein>
    <submittedName>
        <fullName evidence="15">Hemolysin family protein</fullName>
    </submittedName>
</protein>
<evidence type="ECO:0000256" key="10">
    <source>
        <dbReference type="PROSITE-ProRule" id="PRU01193"/>
    </source>
</evidence>
<name>A0ABW2Y2V9_9BIFI</name>
<evidence type="ECO:0000256" key="4">
    <source>
        <dbReference type="ARBA" id="ARBA00022692"/>
    </source>
</evidence>
<dbReference type="Pfam" id="PF03471">
    <property type="entry name" value="CorC_HlyC"/>
    <property type="match status" value="1"/>
</dbReference>
<keyword evidence="3" id="KW-1003">Cell membrane</keyword>
<feature type="region of interest" description="Disordered" evidence="11">
    <location>
        <begin position="421"/>
        <end position="449"/>
    </location>
</feature>